<accession>A0A398AXK1</accession>
<reference evidence="6 7" key="1">
    <citation type="submission" date="2018-08" db="EMBL/GenBank/DDBJ databases">
        <title>Bacillus jemisoniae sp. nov., Bacillus chryseoplanitiae sp. nov., Bacillus resnikiae sp. nov., and Bacillus frankliniae sp. nov., isolated from Viking spacecraft and associated surfaces.</title>
        <authorList>
            <person name="Seuylemezian A."/>
            <person name="Vaishampayan P."/>
        </authorList>
    </citation>
    <scope>NUCLEOTIDE SEQUENCE [LARGE SCALE GENOMIC DNA]</scope>
    <source>
        <strain evidence="6 7">MA001</strain>
    </source>
</reference>
<dbReference type="InterPro" id="IPR036390">
    <property type="entry name" value="WH_DNA-bd_sf"/>
</dbReference>
<dbReference type="SUPFAM" id="SSF53850">
    <property type="entry name" value="Periplasmic binding protein-like II"/>
    <property type="match status" value="1"/>
</dbReference>
<evidence type="ECO:0000313" key="6">
    <source>
        <dbReference type="EMBL" id="RID81478.1"/>
    </source>
</evidence>
<evidence type="ECO:0000313" key="7">
    <source>
        <dbReference type="Proteomes" id="UP000266016"/>
    </source>
</evidence>
<evidence type="ECO:0000259" key="5">
    <source>
        <dbReference type="PROSITE" id="PS50931"/>
    </source>
</evidence>
<protein>
    <submittedName>
        <fullName evidence="6">LysR family transcriptional regulator</fullName>
    </submittedName>
</protein>
<dbReference type="PRINTS" id="PR00039">
    <property type="entry name" value="HTHLYSR"/>
</dbReference>
<comment type="caution">
    <text evidence="6">The sequence shown here is derived from an EMBL/GenBank/DDBJ whole genome shotgun (WGS) entry which is preliminary data.</text>
</comment>
<dbReference type="Pfam" id="PF00126">
    <property type="entry name" value="HTH_1"/>
    <property type="match status" value="1"/>
</dbReference>
<dbReference type="InterPro" id="IPR005119">
    <property type="entry name" value="LysR_subst-bd"/>
</dbReference>
<keyword evidence="4" id="KW-0804">Transcription</keyword>
<name>A0A398AXK1_9BACI</name>
<dbReference type="Proteomes" id="UP000266016">
    <property type="component" value="Unassembled WGS sequence"/>
</dbReference>
<dbReference type="GO" id="GO:0003677">
    <property type="term" value="F:DNA binding"/>
    <property type="evidence" value="ECO:0007669"/>
    <property type="project" value="UniProtKB-KW"/>
</dbReference>
<keyword evidence="7" id="KW-1185">Reference proteome</keyword>
<dbReference type="FunFam" id="1.10.10.10:FF:000001">
    <property type="entry name" value="LysR family transcriptional regulator"/>
    <property type="match status" value="1"/>
</dbReference>
<dbReference type="InterPro" id="IPR000847">
    <property type="entry name" value="LysR_HTH_N"/>
</dbReference>
<gene>
    <name evidence="6" type="ORF">D1953_20660</name>
</gene>
<evidence type="ECO:0000256" key="4">
    <source>
        <dbReference type="ARBA" id="ARBA00023163"/>
    </source>
</evidence>
<dbReference type="SUPFAM" id="SSF46785">
    <property type="entry name" value="Winged helix' DNA-binding domain"/>
    <property type="match status" value="1"/>
</dbReference>
<dbReference type="PANTHER" id="PTHR30419">
    <property type="entry name" value="HTH-TYPE TRANSCRIPTIONAL REGULATOR YBHD"/>
    <property type="match status" value="1"/>
</dbReference>
<dbReference type="EMBL" id="QWVS01000071">
    <property type="protein sequence ID" value="RID81478.1"/>
    <property type="molecule type" value="Genomic_DNA"/>
</dbReference>
<feature type="domain" description="HTH lysR-type" evidence="5">
    <location>
        <begin position="1"/>
        <end position="58"/>
    </location>
</feature>
<dbReference type="PANTHER" id="PTHR30419:SF8">
    <property type="entry name" value="NITROGEN ASSIMILATION TRANSCRIPTIONAL ACTIVATOR-RELATED"/>
    <property type="match status" value="1"/>
</dbReference>
<keyword evidence="2" id="KW-0805">Transcription regulation</keyword>
<dbReference type="Gene3D" id="3.40.190.290">
    <property type="match status" value="1"/>
</dbReference>
<dbReference type="GO" id="GO:0005829">
    <property type="term" value="C:cytosol"/>
    <property type="evidence" value="ECO:0007669"/>
    <property type="project" value="TreeGrafter"/>
</dbReference>
<dbReference type="Pfam" id="PF03466">
    <property type="entry name" value="LysR_substrate"/>
    <property type="match status" value="1"/>
</dbReference>
<dbReference type="CDD" id="cd08438">
    <property type="entry name" value="PBP2_CidR"/>
    <property type="match status" value="1"/>
</dbReference>
<dbReference type="InterPro" id="IPR050950">
    <property type="entry name" value="HTH-type_LysR_regulators"/>
</dbReference>
<dbReference type="Gene3D" id="1.10.10.10">
    <property type="entry name" value="Winged helix-like DNA-binding domain superfamily/Winged helix DNA-binding domain"/>
    <property type="match status" value="1"/>
</dbReference>
<proteinExistence type="inferred from homology"/>
<keyword evidence="3" id="KW-0238">DNA-binding</keyword>
<evidence type="ECO:0000256" key="2">
    <source>
        <dbReference type="ARBA" id="ARBA00023015"/>
    </source>
</evidence>
<evidence type="ECO:0000256" key="3">
    <source>
        <dbReference type="ARBA" id="ARBA00023125"/>
    </source>
</evidence>
<dbReference type="GO" id="GO:0003700">
    <property type="term" value="F:DNA-binding transcription factor activity"/>
    <property type="evidence" value="ECO:0007669"/>
    <property type="project" value="InterPro"/>
</dbReference>
<comment type="similarity">
    <text evidence="1">Belongs to the LysR transcriptional regulatory family.</text>
</comment>
<dbReference type="PROSITE" id="PS50931">
    <property type="entry name" value="HTH_LYSR"/>
    <property type="match status" value="1"/>
</dbReference>
<dbReference type="InterPro" id="IPR036388">
    <property type="entry name" value="WH-like_DNA-bd_sf"/>
</dbReference>
<sequence>MELRDINSFIEVANHKSFTKAAAHSYLTQPSLSKAIKKLEEELHVELFDRSTRHLRLTDAGQIVYQQGQKALAALSELDVLLEELMDVTAGTIRIGIPPLIGTLFFPDIARRFNQKYPKVSLELTELGAKLIGQLVEDGQVDLGIIVMPANEKKFNIHPFIQDEFVLYLYEDHPLAHKQSISLSELRDERFILFSKDFTLHDHVIQACENHGFTPTISYQSSQWDLIVGLVSSKLGIALLPRSIYEKQTNSNVKIIPIEENSTLLWKLGIITKKGAYHSFALKELLKMLGEEE</sequence>
<dbReference type="AlphaFoldDB" id="A0A398AXK1"/>
<organism evidence="6 7">
    <name type="scientific">Peribacillus asahii</name>
    <dbReference type="NCBI Taxonomy" id="228899"/>
    <lineage>
        <taxon>Bacteria</taxon>
        <taxon>Bacillati</taxon>
        <taxon>Bacillota</taxon>
        <taxon>Bacilli</taxon>
        <taxon>Bacillales</taxon>
        <taxon>Bacillaceae</taxon>
        <taxon>Peribacillus</taxon>
    </lineage>
</organism>
<dbReference type="RefSeq" id="WP_119119036.1">
    <property type="nucleotide sequence ID" value="NZ_QWVS01000071.1"/>
</dbReference>
<evidence type="ECO:0000256" key="1">
    <source>
        <dbReference type="ARBA" id="ARBA00009437"/>
    </source>
</evidence>